<dbReference type="FunFam" id="3.30.950.10:FF:000001">
    <property type="entry name" value="Siroheme synthase"/>
    <property type="match status" value="1"/>
</dbReference>
<dbReference type="SUPFAM" id="SSF53790">
    <property type="entry name" value="Tetrapyrrole methylase"/>
    <property type="match status" value="1"/>
</dbReference>
<accession>A0A7V7RKW1</accession>
<sequence>MMNKGKVFLVGAGPGDLKLITVKGMDAITKADVILYDRLLNPQLLMQAKENCEFIYSGKLPDRHILRQETINRLLVEKALEGKIVVRLKGGDPSVFGRVGEEAEELALNEIEYEIVPGITSGIAAAAYAGIPVTHRNYAGSFAVVTAHDQSADGKPSINWAGLAQGVDTIAFYMGIKNLPFICENLIANGKPSETPVILIQWGTYGRQKTLEGTLATIAELAKEQQFLNPAITLVGEIVKLREKLNWFEKKPMYGRQILLARSGVTESRIANKLRDLGADVIEFPKMKAKKERAELPNLSEYIDILFSSPESVDDFFALLKEEKLDIRSIPRNVYGASSKSIAKLAQFGIMASNMPNDIDPNQLLIIGEKNIEQVYENAHYFYTHEMIIDENYFPIYNRLFEDAAIESVIIPSSTAFTTMMTAAKKMNMDPVSFLKEKMLYCMGKKSSNATSKLTNEQITIPEKPTADELLHMMISQGEELTR</sequence>
<feature type="domain" description="Tetrapyrrole methylase" evidence="10">
    <location>
        <begin position="6"/>
        <end position="218"/>
    </location>
</feature>
<name>A0A7V7RKW1_9BACI</name>
<dbReference type="SUPFAM" id="SSF69618">
    <property type="entry name" value="HemD-like"/>
    <property type="match status" value="1"/>
</dbReference>
<keyword evidence="7" id="KW-0627">Porphyrin biosynthesis</keyword>
<dbReference type="PANTHER" id="PTHR45790">
    <property type="entry name" value="SIROHEME SYNTHASE-RELATED"/>
    <property type="match status" value="1"/>
</dbReference>
<dbReference type="PANTHER" id="PTHR45790:SF3">
    <property type="entry name" value="S-ADENOSYL-L-METHIONINE-DEPENDENT UROPORPHYRINOGEN III METHYLTRANSFERASE, CHLOROPLASTIC"/>
    <property type="match status" value="1"/>
</dbReference>
<evidence type="ECO:0000256" key="2">
    <source>
        <dbReference type="ARBA" id="ARBA00012162"/>
    </source>
</evidence>
<dbReference type="InterPro" id="IPR014776">
    <property type="entry name" value="4pyrrole_Mease_sub2"/>
</dbReference>
<keyword evidence="4 9" id="KW-0489">Methyltransferase</keyword>
<dbReference type="InterPro" id="IPR000878">
    <property type="entry name" value="4pyrrol_Mease"/>
</dbReference>
<dbReference type="NCBIfam" id="TIGR01469">
    <property type="entry name" value="cobA_cysG_Cterm"/>
    <property type="match status" value="1"/>
</dbReference>
<keyword evidence="5 9" id="KW-0808">Transferase</keyword>
<evidence type="ECO:0000313" key="12">
    <source>
        <dbReference type="Proteomes" id="UP000441354"/>
    </source>
</evidence>
<dbReference type="GO" id="GO:0019354">
    <property type="term" value="P:siroheme biosynthetic process"/>
    <property type="evidence" value="ECO:0007669"/>
    <property type="project" value="InterPro"/>
</dbReference>
<evidence type="ECO:0000256" key="6">
    <source>
        <dbReference type="ARBA" id="ARBA00022691"/>
    </source>
</evidence>
<dbReference type="InterPro" id="IPR035996">
    <property type="entry name" value="4pyrrol_Methylase_sf"/>
</dbReference>
<organism evidence="11 12">
    <name type="scientific">Bacillus mesophilum</name>
    <dbReference type="NCBI Taxonomy" id="1071718"/>
    <lineage>
        <taxon>Bacteria</taxon>
        <taxon>Bacillati</taxon>
        <taxon>Bacillota</taxon>
        <taxon>Bacilli</taxon>
        <taxon>Bacillales</taxon>
        <taxon>Bacillaceae</taxon>
        <taxon>Bacillus</taxon>
    </lineage>
</organism>
<dbReference type="Gene3D" id="3.40.1010.10">
    <property type="entry name" value="Cobalt-precorrin-4 Transmethylase, Domain 1"/>
    <property type="match status" value="1"/>
</dbReference>
<evidence type="ECO:0000256" key="9">
    <source>
        <dbReference type="RuleBase" id="RU003960"/>
    </source>
</evidence>
<evidence type="ECO:0000256" key="1">
    <source>
        <dbReference type="ARBA" id="ARBA00005879"/>
    </source>
</evidence>
<dbReference type="GO" id="GO:0032259">
    <property type="term" value="P:methylation"/>
    <property type="evidence" value="ECO:0007669"/>
    <property type="project" value="UniProtKB-KW"/>
</dbReference>
<comment type="caution">
    <text evidence="11">The sequence shown here is derived from an EMBL/GenBank/DDBJ whole genome shotgun (WGS) entry which is preliminary data.</text>
</comment>
<dbReference type="EMBL" id="WBOT01000004">
    <property type="protein sequence ID" value="KAB2331952.1"/>
    <property type="molecule type" value="Genomic_DNA"/>
</dbReference>
<protein>
    <recommendedName>
        <fullName evidence="3">Uroporphyrinogen-III C-methyltransferase</fullName>
        <ecNumber evidence="2">2.1.1.107</ecNumber>
    </recommendedName>
    <alternativeName>
        <fullName evidence="8">Uroporphyrinogen III methylase</fullName>
    </alternativeName>
</protein>
<evidence type="ECO:0000313" key="11">
    <source>
        <dbReference type="EMBL" id="KAB2331952.1"/>
    </source>
</evidence>
<dbReference type="AlphaFoldDB" id="A0A7V7RKW1"/>
<proteinExistence type="inferred from homology"/>
<reference evidence="11 12" key="1">
    <citation type="journal article" date="2014" name="Arch. Microbiol.">
        <title>Bacillus mesophilum sp. nov., strain IITR-54T, a novel 4-chlorobiphenyl dechlorinating bacterium.</title>
        <authorList>
            <person name="Manickam N."/>
            <person name="Singh N.K."/>
            <person name="Bajaj A."/>
            <person name="Kumar R.M."/>
            <person name="Kaur G."/>
            <person name="Kaur N."/>
            <person name="Bala M."/>
            <person name="Kumar A."/>
            <person name="Mayilraj S."/>
        </authorList>
    </citation>
    <scope>NUCLEOTIDE SEQUENCE [LARGE SCALE GENOMIC DNA]</scope>
    <source>
        <strain evidence="11 12">IITR-54</strain>
    </source>
</reference>
<evidence type="ECO:0000259" key="10">
    <source>
        <dbReference type="Pfam" id="PF00590"/>
    </source>
</evidence>
<dbReference type="PROSITE" id="PS00840">
    <property type="entry name" value="SUMT_2"/>
    <property type="match status" value="1"/>
</dbReference>
<dbReference type="InterPro" id="IPR036108">
    <property type="entry name" value="4pyrrol_syn_uPrphyn_synt_sf"/>
</dbReference>
<evidence type="ECO:0000256" key="4">
    <source>
        <dbReference type="ARBA" id="ARBA00022603"/>
    </source>
</evidence>
<keyword evidence="12" id="KW-1185">Reference proteome</keyword>
<dbReference type="NCBIfam" id="NF004790">
    <property type="entry name" value="PRK06136.1"/>
    <property type="match status" value="1"/>
</dbReference>
<dbReference type="CDD" id="cd11642">
    <property type="entry name" value="SUMT"/>
    <property type="match status" value="1"/>
</dbReference>
<dbReference type="InterPro" id="IPR050161">
    <property type="entry name" value="Siro_Cobalamin_biosynth"/>
</dbReference>
<dbReference type="InterPro" id="IPR014777">
    <property type="entry name" value="4pyrrole_Mease_sub1"/>
</dbReference>
<dbReference type="FunFam" id="3.40.1010.10:FF:000001">
    <property type="entry name" value="Siroheme synthase"/>
    <property type="match status" value="1"/>
</dbReference>
<evidence type="ECO:0000256" key="7">
    <source>
        <dbReference type="ARBA" id="ARBA00023244"/>
    </source>
</evidence>
<dbReference type="Gene3D" id="3.40.50.10090">
    <property type="match status" value="1"/>
</dbReference>
<evidence type="ECO:0000256" key="3">
    <source>
        <dbReference type="ARBA" id="ARBA00018323"/>
    </source>
</evidence>
<evidence type="ECO:0000256" key="8">
    <source>
        <dbReference type="ARBA" id="ARBA00079776"/>
    </source>
</evidence>
<dbReference type="PROSITE" id="PS00839">
    <property type="entry name" value="SUMT_1"/>
    <property type="match status" value="1"/>
</dbReference>
<dbReference type="Gene3D" id="3.30.950.10">
    <property type="entry name" value="Methyltransferase, Cobalt-precorrin-4 Transmethylase, Domain 2"/>
    <property type="match status" value="1"/>
</dbReference>
<dbReference type="InterPro" id="IPR006366">
    <property type="entry name" value="CobA/CysG_C"/>
</dbReference>
<gene>
    <name evidence="11" type="primary">cobA</name>
    <name evidence="11" type="ORF">F7732_14930</name>
</gene>
<comment type="similarity">
    <text evidence="1 9">Belongs to the precorrin methyltransferase family.</text>
</comment>
<evidence type="ECO:0000256" key="5">
    <source>
        <dbReference type="ARBA" id="ARBA00022679"/>
    </source>
</evidence>
<dbReference type="InterPro" id="IPR003043">
    <property type="entry name" value="Uropor_MeTrfase_CS"/>
</dbReference>
<keyword evidence="6" id="KW-0949">S-adenosyl-L-methionine</keyword>
<dbReference type="GO" id="GO:0004852">
    <property type="term" value="F:uroporphyrinogen-III synthase activity"/>
    <property type="evidence" value="ECO:0007669"/>
    <property type="project" value="InterPro"/>
</dbReference>
<dbReference type="Pfam" id="PF00590">
    <property type="entry name" value="TP_methylase"/>
    <property type="match status" value="1"/>
</dbReference>
<dbReference type="EC" id="2.1.1.107" evidence="2"/>
<dbReference type="GO" id="GO:0004851">
    <property type="term" value="F:uroporphyrin-III C-methyltransferase activity"/>
    <property type="evidence" value="ECO:0007669"/>
    <property type="project" value="UniProtKB-EC"/>
</dbReference>
<dbReference type="Proteomes" id="UP000441354">
    <property type="component" value="Unassembled WGS sequence"/>
</dbReference>